<organism evidence="1 2">
    <name type="scientific">Trametes sanguinea</name>
    <dbReference type="NCBI Taxonomy" id="158606"/>
    <lineage>
        <taxon>Eukaryota</taxon>
        <taxon>Fungi</taxon>
        <taxon>Dikarya</taxon>
        <taxon>Basidiomycota</taxon>
        <taxon>Agaricomycotina</taxon>
        <taxon>Agaricomycetes</taxon>
        <taxon>Polyporales</taxon>
        <taxon>Polyporaceae</taxon>
        <taxon>Trametes</taxon>
    </lineage>
</organism>
<dbReference type="EMBL" id="JANSHE010003889">
    <property type="protein sequence ID" value="KAJ2983456.1"/>
    <property type="molecule type" value="Genomic_DNA"/>
</dbReference>
<gene>
    <name evidence="1" type="ORF">NUW54_g10635</name>
</gene>
<reference evidence="1" key="1">
    <citation type="submission" date="2022-08" db="EMBL/GenBank/DDBJ databases">
        <title>Genome Sequence of Pycnoporus sanguineus.</title>
        <authorList>
            <person name="Buettner E."/>
        </authorList>
    </citation>
    <scope>NUCLEOTIDE SEQUENCE</scope>
    <source>
        <strain evidence="1">CG-C14</strain>
    </source>
</reference>
<comment type="caution">
    <text evidence="1">The sequence shown here is derived from an EMBL/GenBank/DDBJ whole genome shotgun (WGS) entry which is preliminary data.</text>
</comment>
<keyword evidence="2" id="KW-1185">Reference proteome</keyword>
<evidence type="ECO:0000313" key="2">
    <source>
        <dbReference type="Proteomes" id="UP001144978"/>
    </source>
</evidence>
<proteinExistence type="predicted"/>
<accession>A0ACC1NY98</accession>
<protein>
    <submittedName>
        <fullName evidence="1">Uncharacterized protein</fullName>
    </submittedName>
</protein>
<sequence>MVSTAEAIDMHNGCKRARCMRGHAGVVDEQQPRTLMCMGASPCFAAIAPQIGIEIQVHLNFGNKRPFPGTALVVQRMLLIPPCSLWSSCYASVPHGPLGPTRGPQHFDDVIIHLPVNTAARMTPAISSPPAGPTRNERRMHLLRIFVL</sequence>
<dbReference type="Proteomes" id="UP001144978">
    <property type="component" value="Unassembled WGS sequence"/>
</dbReference>
<name>A0ACC1NY98_9APHY</name>
<evidence type="ECO:0000313" key="1">
    <source>
        <dbReference type="EMBL" id="KAJ2983456.1"/>
    </source>
</evidence>